<dbReference type="Gene3D" id="3.30.420.10">
    <property type="entry name" value="Ribonuclease H-like superfamily/Ribonuclease H"/>
    <property type="match status" value="1"/>
</dbReference>
<feature type="domain" description="RNase H type-1" evidence="1">
    <location>
        <begin position="1"/>
        <end position="156"/>
    </location>
</feature>
<dbReference type="SUPFAM" id="SSF53098">
    <property type="entry name" value="Ribonuclease H-like"/>
    <property type="match status" value="1"/>
</dbReference>
<reference evidence="2 3" key="1">
    <citation type="journal article" date="2016" name="Nat. Commun.">
        <title>Thousands of microbial genomes shed light on interconnected biogeochemical processes in an aquifer system.</title>
        <authorList>
            <person name="Anantharaman K."/>
            <person name="Brown C.T."/>
            <person name="Hug L.A."/>
            <person name="Sharon I."/>
            <person name="Castelle C.J."/>
            <person name="Probst A.J."/>
            <person name="Thomas B.C."/>
            <person name="Singh A."/>
            <person name="Wilkins M.J."/>
            <person name="Karaoz U."/>
            <person name="Brodie E.L."/>
            <person name="Williams K.H."/>
            <person name="Hubbard S.S."/>
            <person name="Banfield J.F."/>
        </authorList>
    </citation>
    <scope>NUCLEOTIDE SEQUENCE [LARGE SCALE GENOMIC DNA]</scope>
</reference>
<dbReference type="Pfam" id="PF00075">
    <property type="entry name" value="RNase_H"/>
    <property type="match status" value="1"/>
</dbReference>
<dbReference type="PANTHER" id="PTHR46387:SF2">
    <property type="entry name" value="RIBONUCLEASE HI"/>
    <property type="match status" value="1"/>
</dbReference>
<comment type="caution">
    <text evidence="2">The sequence shown here is derived from an EMBL/GenBank/DDBJ whole genome shotgun (WGS) entry which is preliminary data.</text>
</comment>
<dbReference type="PROSITE" id="PS50879">
    <property type="entry name" value="RNASE_H_1"/>
    <property type="match status" value="1"/>
</dbReference>
<protein>
    <recommendedName>
        <fullName evidence="1">RNase H type-1 domain-containing protein</fullName>
    </recommendedName>
</protein>
<dbReference type="Pfam" id="PF13456">
    <property type="entry name" value="RVT_3"/>
    <property type="match status" value="1"/>
</dbReference>
<dbReference type="AlphaFoldDB" id="A0A1F7I0C7"/>
<dbReference type="InterPro" id="IPR002156">
    <property type="entry name" value="RNaseH_domain"/>
</dbReference>
<dbReference type="GO" id="GO:0003676">
    <property type="term" value="F:nucleic acid binding"/>
    <property type="evidence" value="ECO:0007669"/>
    <property type="project" value="InterPro"/>
</dbReference>
<name>A0A1F7I0C7_9BACT</name>
<proteinExistence type="predicted"/>
<gene>
    <name evidence="2" type="ORF">A3F60_04425</name>
</gene>
<dbReference type="EMBL" id="MGAA01000031">
    <property type="protein sequence ID" value="OGK36834.1"/>
    <property type="molecule type" value="Genomic_DNA"/>
</dbReference>
<dbReference type="Proteomes" id="UP000178853">
    <property type="component" value="Unassembled WGS sequence"/>
</dbReference>
<evidence type="ECO:0000313" key="3">
    <source>
        <dbReference type="Proteomes" id="UP000178853"/>
    </source>
</evidence>
<evidence type="ECO:0000313" key="2">
    <source>
        <dbReference type="EMBL" id="OGK36834.1"/>
    </source>
</evidence>
<dbReference type="CDD" id="cd09279">
    <property type="entry name" value="RNase_HI_like"/>
    <property type="match status" value="1"/>
</dbReference>
<accession>A0A1F7I0C7</accession>
<organism evidence="2 3">
    <name type="scientific">Candidatus Roizmanbacteria bacterium RIFCSPHIGHO2_12_FULL_39_8</name>
    <dbReference type="NCBI Taxonomy" id="1802050"/>
    <lineage>
        <taxon>Bacteria</taxon>
        <taxon>Candidatus Roizmaniibacteriota</taxon>
    </lineage>
</organism>
<sequence length="162" mass="18190">MELNIYTDGGSIHNPGPAAYAFVLYLDQKIIASFSKPLGNQTNNFAEYSGLVAALEWIKQNTQFVVSGGQRCVTIPVRLLAGKKERSQISKIICHSDSELMVNQLNGKYKVKNTAIRNFIFTIRILEQEIQTPILYTYIPREENQLADSLVKKELTPELSPA</sequence>
<dbReference type="GO" id="GO:0004523">
    <property type="term" value="F:RNA-DNA hybrid ribonuclease activity"/>
    <property type="evidence" value="ECO:0007669"/>
    <property type="project" value="InterPro"/>
</dbReference>
<evidence type="ECO:0000259" key="1">
    <source>
        <dbReference type="PROSITE" id="PS50879"/>
    </source>
</evidence>
<dbReference type="PANTHER" id="PTHR46387">
    <property type="entry name" value="POLYNUCLEOTIDYL TRANSFERASE, RIBONUCLEASE H-LIKE SUPERFAMILY PROTEIN"/>
    <property type="match status" value="1"/>
</dbReference>
<dbReference type="InterPro" id="IPR012337">
    <property type="entry name" value="RNaseH-like_sf"/>
</dbReference>
<dbReference type="InterPro" id="IPR036397">
    <property type="entry name" value="RNaseH_sf"/>
</dbReference>